<accession>A0A0F9VCB3</accession>
<evidence type="ECO:0000256" key="3">
    <source>
        <dbReference type="ARBA" id="ARBA00022793"/>
    </source>
</evidence>
<gene>
    <name evidence="12" type="ORF">LCGC14_0158110</name>
</gene>
<keyword evidence="11" id="KW-1133">Transmembrane helix</keyword>
<sequence length="232" mass="25839">MDIIASIRNAFVPIHKAGYPFIAAFFVVAVVLGFLWEPLFWIGLILTAWCAYFFRDPERVTPIADHLAVSPADGRVSLVGHVVPPAELDLGTDPMLRISVFMNVFDCHVNRAPMRGRIRHIAYREGEFRNAELDKASEVNERSSMVIDGPKGEIGVVQIAGLVARRIICWAKVEDRIEAGERFGLIRFGSRLDIYLPDGARPRVAEGQIAIAGETVIAEFGDNLPTWPSRRD</sequence>
<evidence type="ECO:0000256" key="4">
    <source>
        <dbReference type="ARBA" id="ARBA00023098"/>
    </source>
</evidence>
<dbReference type="NCBIfam" id="NF003685">
    <property type="entry name" value="PRK05305.2-5"/>
    <property type="match status" value="1"/>
</dbReference>
<evidence type="ECO:0000256" key="10">
    <source>
        <dbReference type="ARBA" id="ARBA00023317"/>
    </source>
</evidence>
<evidence type="ECO:0000256" key="2">
    <source>
        <dbReference type="ARBA" id="ARBA00022516"/>
    </source>
</evidence>
<evidence type="ECO:0000256" key="8">
    <source>
        <dbReference type="ARBA" id="ARBA00023239"/>
    </source>
</evidence>
<keyword evidence="9" id="KW-1208">Phospholipid metabolism</keyword>
<protein>
    <recommendedName>
        <fullName evidence="13">Phosphatidylserine decarboxylase</fullName>
    </recommendedName>
</protein>
<name>A0A0F9VCB3_9ZZZZ</name>
<evidence type="ECO:0000256" key="6">
    <source>
        <dbReference type="ARBA" id="ARBA00023145"/>
    </source>
</evidence>
<evidence type="ECO:0000256" key="1">
    <source>
        <dbReference type="ARBA" id="ARBA00022475"/>
    </source>
</evidence>
<evidence type="ECO:0000256" key="11">
    <source>
        <dbReference type="SAM" id="Phobius"/>
    </source>
</evidence>
<dbReference type="PANTHER" id="PTHR35809:SF1">
    <property type="entry name" value="ARCHAETIDYLSERINE DECARBOXYLASE PROENZYME-RELATED"/>
    <property type="match status" value="1"/>
</dbReference>
<keyword evidence="4" id="KW-0443">Lipid metabolism</keyword>
<dbReference type="GO" id="GO:0004609">
    <property type="term" value="F:phosphatidylserine decarboxylase activity"/>
    <property type="evidence" value="ECO:0007669"/>
    <property type="project" value="InterPro"/>
</dbReference>
<proteinExistence type="inferred from homology"/>
<keyword evidence="3" id="KW-0210">Decarboxylase</keyword>
<dbReference type="EMBL" id="LAZR01000058">
    <property type="protein sequence ID" value="KKN97392.1"/>
    <property type="molecule type" value="Genomic_DNA"/>
</dbReference>
<feature type="transmembrane region" description="Helical" evidence="11">
    <location>
        <begin position="21"/>
        <end position="54"/>
    </location>
</feature>
<dbReference type="InterPro" id="IPR033175">
    <property type="entry name" value="PSD-A"/>
</dbReference>
<comment type="caution">
    <text evidence="12">The sequence shown here is derived from an EMBL/GenBank/DDBJ whole genome shotgun (WGS) entry which is preliminary data.</text>
</comment>
<keyword evidence="7" id="KW-0594">Phospholipid biosynthesis</keyword>
<dbReference type="InterPro" id="IPR003817">
    <property type="entry name" value="PS_Dcarbxylase"/>
</dbReference>
<keyword evidence="1" id="KW-1003">Cell membrane</keyword>
<keyword evidence="5 11" id="KW-0472">Membrane</keyword>
<dbReference type="HAMAP" id="MF_00664">
    <property type="entry name" value="PS_decarb_PSD_A"/>
    <property type="match status" value="1"/>
</dbReference>
<dbReference type="NCBIfam" id="NF003679">
    <property type="entry name" value="PRK05305.1-3"/>
    <property type="match status" value="1"/>
</dbReference>
<dbReference type="GO" id="GO:0008654">
    <property type="term" value="P:phospholipid biosynthetic process"/>
    <property type="evidence" value="ECO:0007669"/>
    <property type="project" value="UniProtKB-KW"/>
</dbReference>
<keyword evidence="2" id="KW-0444">Lipid biosynthesis</keyword>
<dbReference type="AlphaFoldDB" id="A0A0F9VCB3"/>
<dbReference type="NCBIfam" id="NF003678">
    <property type="entry name" value="PRK05305.1-2"/>
    <property type="match status" value="1"/>
</dbReference>
<keyword evidence="10" id="KW-0670">Pyruvate</keyword>
<evidence type="ECO:0000256" key="7">
    <source>
        <dbReference type="ARBA" id="ARBA00023209"/>
    </source>
</evidence>
<dbReference type="NCBIfam" id="NF003677">
    <property type="entry name" value="PRK05305.1-1"/>
    <property type="match status" value="1"/>
</dbReference>
<evidence type="ECO:0000313" key="12">
    <source>
        <dbReference type="EMBL" id="KKN97392.1"/>
    </source>
</evidence>
<reference evidence="12" key="1">
    <citation type="journal article" date="2015" name="Nature">
        <title>Complex archaea that bridge the gap between prokaryotes and eukaryotes.</title>
        <authorList>
            <person name="Spang A."/>
            <person name="Saw J.H."/>
            <person name="Jorgensen S.L."/>
            <person name="Zaremba-Niedzwiedzka K."/>
            <person name="Martijn J."/>
            <person name="Lind A.E."/>
            <person name="van Eijk R."/>
            <person name="Schleper C."/>
            <person name="Guy L."/>
            <person name="Ettema T.J."/>
        </authorList>
    </citation>
    <scope>NUCLEOTIDE SEQUENCE</scope>
</reference>
<evidence type="ECO:0000256" key="9">
    <source>
        <dbReference type="ARBA" id="ARBA00023264"/>
    </source>
</evidence>
<evidence type="ECO:0000256" key="5">
    <source>
        <dbReference type="ARBA" id="ARBA00023136"/>
    </source>
</evidence>
<keyword evidence="8" id="KW-0456">Lyase</keyword>
<keyword evidence="11" id="KW-0812">Transmembrane</keyword>
<dbReference type="PANTHER" id="PTHR35809">
    <property type="entry name" value="ARCHAETIDYLSERINE DECARBOXYLASE PROENZYME-RELATED"/>
    <property type="match status" value="1"/>
</dbReference>
<dbReference type="Pfam" id="PF02666">
    <property type="entry name" value="PS_Dcarbxylase"/>
    <property type="match status" value="1"/>
</dbReference>
<keyword evidence="6" id="KW-0865">Zymogen</keyword>
<evidence type="ECO:0008006" key="13">
    <source>
        <dbReference type="Google" id="ProtNLM"/>
    </source>
</evidence>
<organism evidence="12">
    <name type="scientific">marine sediment metagenome</name>
    <dbReference type="NCBI Taxonomy" id="412755"/>
    <lineage>
        <taxon>unclassified sequences</taxon>
        <taxon>metagenomes</taxon>
        <taxon>ecological metagenomes</taxon>
    </lineage>
</organism>